<gene>
    <name evidence="1" type="ORF">FSB75_12690</name>
</gene>
<organism evidence="1 2">
    <name type="scientific">Flavisolibacter ginsenosidimutans</name>
    <dbReference type="NCBI Taxonomy" id="661481"/>
    <lineage>
        <taxon>Bacteria</taxon>
        <taxon>Pseudomonadati</taxon>
        <taxon>Bacteroidota</taxon>
        <taxon>Chitinophagia</taxon>
        <taxon>Chitinophagales</taxon>
        <taxon>Chitinophagaceae</taxon>
        <taxon>Flavisolibacter</taxon>
    </lineage>
</organism>
<protein>
    <submittedName>
        <fullName evidence="1">Uncharacterized protein</fullName>
    </submittedName>
</protein>
<evidence type="ECO:0000313" key="2">
    <source>
        <dbReference type="Proteomes" id="UP000321204"/>
    </source>
</evidence>
<dbReference type="RefSeq" id="WP_146788014.1">
    <property type="nucleotide sequence ID" value="NZ_BAABIO010000003.1"/>
</dbReference>
<dbReference type="KEGG" id="fgg:FSB75_12690"/>
<proteinExistence type="predicted"/>
<dbReference type="EMBL" id="CP042433">
    <property type="protein sequence ID" value="QEC56718.1"/>
    <property type="molecule type" value="Genomic_DNA"/>
</dbReference>
<reference evidence="1 2" key="1">
    <citation type="journal article" date="2015" name="Int. J. Syst. Evol. Microbiol.">
        <title>Flavisolibacter ginsenosidimutans sp. nov., with ginsenoside-converting activity isolated from soil used for cultivating ginseng.</title>
        <authorList>
            <person name="Zhao Y."/>
            <person name="Liu Q."/>
            <person name="Kang M.S."/>
            <person name="Jin F."/>
            <person name="Yu H."/>
            <person name="Im W.T."/>
        </authorList>
    </citation>
    <scope>NUCLEOTIDE SEQUENCE [LARGE SCALE GENOMIC DNA]</scope>
    <source>
        <strain evidence="1 2">Gsoil 636</strain>
    </source>
</reference>
<dbReference type="AlphaFoldDB" id="A0A5B8UJH4"/>
<sequence>MTVSASALDKDLSEMLMELSVAIATLKNQQSKKGCRKLAALLVLHASLLDLQNKVKSMEATYRIQVGVNNPLV</sequence>
<accession>A0A5B8UJH4</accession>
<keyword evidence="2" id="KW-1185">Reference proteome</keyword>
<evidence type="ECO:0000313" key="1">
    <source>
        <dbReference type="EMBL" id="QEC56718.1"/>
    </source>
</evidence>
<name>A0A5B8UJH4_9BACT</name>
<dbReference type="Proteomes" id="UP000321204">
    <property type="component" value="Chromosome"/>
</dbReference>